<organism evidence="3 4">
    <name type="scientific">Streptomyces ortus</name>
    <dbReference type="NCBI Taxonomy" id="2867268"/>
    <lineage>
        <taxon>Bacteria</taxon>
        <taxon>Bacillati</taxon>
        <taxon>Actinomycetota</taxon>
        <taxon>Actinomycetes</taxon>
        <taxon>Kitasatosporales</taxon>
        <taxon>Streptomycetaceae</taxon>
        <taxon>Streptomyces</taxon>
    </lineage>
</organism>
<reference evidence="3" key="1">
    <citation type="journal article" date="2022" name="bioRxiv">
        <title>Discovery and biosynthetic assessment of Streptomyces ortus sp nov. isolated from a deep-sea sponge.</title>
        <authorList>
            <person name="Williams S.E."/>
        </authorList>
    </citation>
    <scope>NUCLEOTIDE SEQUENCE</scope>
    <source>
        <strain evidence="3">A15ISP2-DRY2</strain>
    </source>
</reference>
<protein>
    <recommendedName>
        <fullName evidence="5">DUF4231 domain-containing protein</fullName>
    </recommendedName>
</protein>
<evidence type="ECO:0000313" key="4">
    <source>
        <dbReference type="Proteomes" id="UP001165590"/>
    </source>
</evidence>
<keyword evidence="4" id="KW-1185">Reference proteome</keyword>
<dbReference type="Proteomes" id="UP001165590">
    <property type="component" value="Unassembled WGS sequence"/>
</dbReference>
<evidence type="ECO:0000256" key="2">
    <source>
        <dbReference type="SAM" id="Phobius"/>
    </source>
</evidence>
<feature type="transmembrane region" description="Helical" evidence="2">
    <location>
        <begin position="61"/>
        <end position="81"/>
    </location>
</feature>
<feature type="region of interest" description="Disordered" evidence="1">
    <location>
        <begin position="258"/>
        <end position="279"/>
    </location>
</feature>
<sequence>MTSDGTPASEPTPRKWRLYMTSLISTAVLAAGVWAWTKVPPADPSVNLWAWSGPKLTASDLYGVLAIGGPLVALFGFIGVLSKVVRPAPPEASESRARVREAEESFEESLRSEERGKEPGRSLATLWAVTHARLDDYHRIAQGQATRSFHNAQLAMALGFALLVTFALVALYASSTAGAIVAGGLGTVSAGLAGFVSRTFVRSQETAAGHLRAYFDQPLEFSRYLAAERLVASVDLSPEQRAEVVAAMVQAMIAGPSPSPMPLASVDSSGPASLSGTGR</sequence>
<accession>A0ABT3UW47</accession>
<feature type="transmembrane region" description="Helical" evidence="2">
    <location>
        <begin position="154"/>
        <end position="173"/>
    </location>
</feature>
<feature type="compositionally biased region" description="Basic and acidic residues" evidence="1">
    <location>
        <begin position="93"/>
        <end position="117"/>
    </location>
</feature>
<feature type="region of interest" description="Disordered" evidence="1">
    <location>
        <begin position="92"/>
        <end position="117"/>
    </location>
</feature>
<feature type="transmembrane region" description="Helical" evidence="2">
    <location>
        <begin position="18"/>
        <end position="37"/>
    </location>
</feature>
<dbReference type="RefSeq" id="WP_267024910.1">
    <property type="nucleotide sequence ID" value="NZ_JAIFZO010000002.1"/>
</dbReference>
<evidence type="ECO:0000256" key="1">
    <source>
        <dbReference type="SAM" id="MobiDB-lite"/>
    </source>
</evidence>
<evidence type="ECO:0000313" key="3">
    <source>
        <dbReference type="EMBL" id="MCX4231790.1"/>
    </source>
</evidence>
<gene>
    <name evidence="3" type="ORF">K3769_03180</name>
</gene>
<keyword evidence="2" id="KW-0812">Transmembrane</keyword>
<keyword evidence="2" id="KW-0472">Membrane</keyword>
<proteinExistence type="predicted"/>
<comment type="caution">
    <text evidence="3">The sequence shown here is derived from an EMBL/GenBank/DDBJ whole genome shotgun (WGS) entry which is preliminary data.</text>
</comment>
<evidence type="ECO:0008006" key="5">
    <source>
        <dbReference type="Google" id="ProtNLM"/>
    </source>
</evidence>
<keyword evidence="2" id="KW-1133">Transmembrane helix</keyword>
<dbReference type="EMBL" id="JAIFZO010000002">
    <property type="protein sequence ID" value="MCX4231790.1"/>
    <property type="molecule type" value="Genomic_DNA"/>
</dbReference>
<feature type="compositionally biased region" description="Polar residues" evidence="1">
    <location>
        <begin position="266"/>
        <end position="279"/>
    </location>
</feature>
<feature type="transmembrane region" description="Helical" evidence="2">
    <location>
        <begin position="179"/>
        <end position="196"/>
    </location>
</feature>
<name>A0ABT3UW47_9ACTN</name>